<reference evidence="2" key="2">
    <citation type="submission" date="2021-05" db="UniProtKB">
        <authorList>
            <consortium name="EnsemblPlants"/>
        </authorList>
    </citation>
    <scope>IDENTIFICATION</scope>
    <source>
        <strain evidence="2">subsp. malaccensis</strain>
    </source>
</reference>
<dbReference type="EMBL" id="HG996471">
    <property type="protein sequence ID" value="CAG1846087.1"/>
    <property type="molecule type" value="Genomic_DNA"/>
</dbReference>
<dbReference type="EnsemblPlants" id="Ma06_t12810.1">
    <property type="protein sequence ID" value="Ma06_p12810.1"/>
    <property type="gene ID" value="Ma06_g12810"/>
</dbReference>
<sequence length="69" mass="7751">MPTSHHSHLPSSIFLSSHRKENLSHEAIPPQRSAEVTSSSLLFELFNRRTWKHVIGLSKFTDSSTCACS</sequence>
<dbReference type="AlphaFoldDB" id="A0A804JFL8"/>
<evidence type="ECO:0000313" key="3">
    <source>
        <dbReference type="Proteomes" id="UP000012960"/>
    </source>
</evidence>
<name>A0A804JFL8_MUSAM</name>
<protein>
    <submittedName>
        <fullName evidence="1">(wild Malaysian banana) hypothetical protein</fullName>
    </submittedName>
</protein>
<keyword evidence="3" id="KW-1185">Reference proteome</keyword>
<reference evidence="1" key="1">
    <citation type="submission" date="2021-03" db="EMBL/GenBank/DDBJ databases">
        <authorList>
            <consortium name="Genoscope - CEA"/>
            <person name="William W."/>
        </authorList>
    </citation>
    <scope>NUCLEOTIDE SEQUENCE</scope>
    <source>
        <strain evidence="1">Doubled-haploid Pahang</strain>
    </source>
</reference>
<dbReference type="InParanoid" id="A0A804JFL8"/>
<evidence type="ECO:0000313" key="1">
    <source>
        <dbReference type="EMBL" id="CAG1846087.1"/>
    </source>
</evidence>
<dbReference type="Proteomes" id="UP000012960">
    <property type="component" value="Unplaced"/>
</dbReference>
<organism evidence="2 3">
    <name type="scientific">Musa acuminata subsp. malaccensis</name>
    <name type="common">Wild banana</name>
    <name type="synonym">Musa malaccensis</name>
    <dbReference type="NCBI Taxonomy" id="214687"/>
    <lineage>
        <taxon>Eukaryota</taxon>
        <taxon>Viridiplantae</taxon>
        <taxon>Streptophyta</taxon>
        <taxon>Embryophyta</taxon>
        <taxon>Tracheophyta</taxon>
        <taxon>Spermatophyta</taxon>
        <taxon>Magnoliopsida</taxon>
        <taxon>Liliopsida</taxon>
        <taxon>Zingiberales</taxon>
        <taxon>Musaceae</taxon>
        <taxon>Musa</taxon>
    </lineage>
</organism>
<gene>
    <name evidence="1" type="ORF">GSMUA_158820.1</name>
</gene>
<proteinExistence type="predicted"/>
<accession>A0A804JFL8</accession>
<dbReference type="Gramene" id="Ma06_t12810.1">
    <property type="protein sequence ID" value="Ma06_p12810.1"/>
    <property type="gene ID" value="Ma06_g12810"/>
</dbReference>
<evidence type="ECO:0000313" key="2">
    <source>
        <dbReference type="EnsemblPlants" id="Ma06_p12810.1"/>
    </source>
</evidence>